<reference evidence="1 2" key="1">
    <citation type="submission" date="2019-07" db="EMBL/GenBank/DDBJ databases">
        <title>Lentzea xizangensis sp. nov., isolated from Qinghai-Tibetan Plateau Soils.</title>
        <authorList>
            <person name="Huang J."/>
        </authorList>
    </citation>
    <scope>NUCLEOTIDE SEQUENCE [LARGE SCALE GENOMIC DNA]</scope>
    <source>
        <strain evidence="1 2">FXJ1.1311</strain>
    </source>
</reference>
<organism evidence="1 2">
    <name type="scientific">Lentzea tibetensis</name>
    <dbReference type="NCBI Taxonomy" id="2591470"/>
    <lineage>
        <taxon>Bacteria</taxon>
        <taxon>Bacillati</taxon>
        <taxon>Actinomycetota</taxon>
        <taxon>Actinomycetes</taxon>
        <taxon>Pseudonocardiales</taxon>
        <taxon>Pseudonocardiaceae</taxon>
        <taxon>Lentzea</taxon>
    </lineage>
</organism>
<name>A0A563EPK4_9PSEU</name>
<dbReference type="Pfam" id="PF08843">
    <property type="entry name" value="AbiEii"/>
    <property type="match status" value="1"/>
</dbReference>
<keyword evidence="1" id="KW-0808">Transferase</keyword>
<dbReference type="AlphaFoldDB" id="A0A563EPK4"/>
<dbReference type="EMBL" id="VOBR01000016">
    <property type="protein sequence ID" value="TWP49294.1"/>
    <property type="molecule type" value="Genomic_DNA"/>
</dbReference>
<proteinExistence type="predicted"/>
<sequence length="300" mass="32479">MSRPTRDTPGGRAYLDLQNQGRRDKRPTQELLTLYVLERWLARLAVSPWADSFVLKGGVLLAVFSARRPTADADLLARNLSNDETTVVARVVEVASLAVDPDDGVRFLTDTVVAQSIRDDDLYTGLRIAMDCVISTARVKLKLDVNFGDPVTPSPVLLELPSQRPGTPAVPVLGYPLETVLAEKTSTAIALGEANTRVRDYVDLYTLTGRQELSFAAVRSALVATAGHRGVVLRPLSSVLGDLVSARASAYRAYRRRLGVDGEHLPDDFGGVVAAVVRFVDPLVDGGAVTSWEPGSRSWD</sequence>
<dbReference type="OrthoDB" id="9808443at2"/>
<dbReference type="Proteomes" id="UP000316639">
    <property type="component" value="Unassembled WGS sequence"/>
</dbReference>
<keyword evidence="2" id="KW-1185">Reference proteome</keyword>
<dbReference type="RefSeq" id="WP_146354821.1">
    <property type="nucleotide sequence ID" value="NZ_VOBR01000016.1"/>
</dbReference>
<dbReference type="InterPro" id="IPR014942">
    <property type="entry name" value="AbiEii"/>
</dbReference>
<gene>
    <name evidence="1" type="ORF">FKR81_24600</name>
</gene>
<dbReference type="GO" id="GO:0016740">
    <property type="term" value="F:transferase activity"/>
    <property type="evidence" value="ECO:0007669"/>
    <property type="project" value="UniProtKB-KW"/>
</dbReference>
<comment type="caution">
    <text evidence="1">The sequence shown here is derived from an EMBL/GenBank/DDBJ whole genome shotgun (WGS) entry which is preliminary data.</text>
</comment>
<accession>A0A563EPK4</accession>
<evidence type="ECO:0000313" key="1">
    <source>
        <dbReference type="EMBL" id="TWP49294.1"/>
    </source>
</evidence>
<protein>
    <submittedName>
        <fullName evidence="1">Nucleotidyl transferase AbiEii/AbiGii toxin family protein</fullName>
    </submittedName>
</protein>
<evidence type="ECO:0000313" key="2">
    <source>
        <dbReference type="Proteomes" id="UP000316639"/>
    </source>
</evidence>